<dbReference type="GO" id="GO:0008972">
    <property type="term" value="F:phosphomethylpyrimidine kinase activity"/>
    <property type="evidence" value="ECO:0007669"/>
    <property type="project" value="UniProtKB-EC"/>
</dbReference>
<dbReference type="CDD" id="cd01169">
    <property type="entry name" value="HMPP_kinase"/>
    <property type="match status" value="1"/>
</dbReference>
<keyword evidence="4" id="KW-0808">Transferase</keyword>
<dbReference type="EMBL" id="JAVDQA010000004">
    <property type="protein sequence ID" value="MDR6300973.1"/>
    <property type="molecule type" value="Genomic_DNA"/>
</dbReference>
<evidence type="ECO:0000259" key="3">
    <source>
        <dbReference type="Pfam" id="PF08543"/>
    </source>
</evidence>
<sequence>MKQPKVLSIAGFDSSAGAGTLADIKVFQHFNVYGFGVISAITIQNEYEIRNIHWLTQEEIKSQLEVVFDVHSISVVKIGIIQNIDMLSWLIKLLRSYNPSLKIVWDPILKSSSGFRFWDNGASHKLFEIMKLIDLITPNREEFNELWGNDFSPSQISHRPVILLKSAIETEEMIIDHLFWKGETLSLRAKKIKGFDKHGTGCVLSSGITAGLALGLDVKQAYHRAKKLLSQYRSSSESLLGII</sequence>
<dbReference type="PANTHER" id="PTHR20858">
    <property type="entry name" value="PHOSPHOMETHYLPYRIMIDINE KINASE"/>
    <property type="match status" value="1"/>
</dbReference>
<evidence type="ECO:0000256" key="1">
    <source>
        <dbReference type="ARBA" id="ARBA00004948"/>
    </source>
</evidence>
<protein>
    <recommendedName>
        <fullName evidence="2">hydroxymethylpyrimidine kinase</fullName>
        <ecNumber evidence="2">2.7.1.49</ecNumber>
    </recommendedName>
</protein>
<dbReference type="SUPFAM" id="SSF53613">
    <property type="entry name" value="Ribokinase-like"/>
    <property type="match status" value="1"/>
</dbReference>
<comment type="pathway">
    <text evidence="1">Cofactor biosynthesis; thiamine diphosphate biosynthesis.</text>
</comment>
<feature type="domain" description="Pyridoxamine kinase/Phosphomethylpyrimidine kinase" evidence="3">
    <location>
        <begin position="13"/>
        <end position="231"/>
    </location>
</feature>
<dbReference type="RefSeq" id="WP_309727907.1">
    <property type="nucleotide sequence ID" value="NZ_JAVDQA010000004.1"/>
</dbReference>
<keyword evidence="4" id="KW-0418">Kinase</keyword>
<proteinExistence type="predicted"/>
<dbReference type="GO" id="GO:0008902">
    <property type="term" value="F:hydroxymethylpyrimidine kinase activity"/>
    <property type="evidence" value="ECO:0007669"/>
    <property type="project" value="UniProtKB-EC"/>
</dbReference>
<dbReference type="PANTHER" id="PTHR20858:SF17">
    <property type="entry name" value="HYDROXYMETHYLPYRIMIDINE_PHOSPHOMETHYLPYRIMIDINE KINASE THI20-RELATED"/>
    <property type="match status" value="1"/>
</dbReference>
<dbReference type="Gene3D" id="3.40.1190.20">
    <property type="match status" value="1"/>
</dbReference>
<name>A0ABU1K8R7_9FLAO</name>
<dbReference type="Proteomes" id="UP001257659">
    <property type="component" value="Unassembled WGS sequence"/>
</dbReference>
<dbReference type="InterPro" id="IPR013749">
    <property type="entry name" value="PM/HMP-P_kinase-1"/>
</dbReference>
<accession>A0ABU1K8R7</accession>
<gene>
    <name evidence="4" type="ORF">GGR31_001620</name>
</gene>
<evidence type="ECO:0000256" key="2">
    <source>
        <dbReference type="ARBA" id="ARBA00012135"/>
    </source>
</evidence>
<dbReference type="EC" id="2.7.1.49" evidence="2"/>
<dbReference type="InterPro" id="IPR029056">
    <property type="entry name" value="Ribokinase-like"/>
</dbReference>
<organism evidence="4 5">
    <name type="scientific">Mesonia maritima</name>
    <dbReference type="NCBI Taxonomy" id="1793873"/>
    <lineage>
        <taxon>Bacteria</taxon>
        <taxon>Pseudomonadati</taxon>
        <taxon>Bacteroidota</taxon>
        <taxon>Flavobacteriia</taxon>
        <taxon>Flavobacteriales</taxon>
        <taxon>Flavobacteriaceae</taxon>
        <taxon>Mesonia</taxon>
    </lineage>
</organism>
<evidence type="ECO:0000313" key="4">
    <source>
        <dbReference type="EMBL" id="MDR6300973.1"/>
    </source>
</evidence>
<dbReference type="InterPro" id="IPR004399">
    <property type="entry name" value="HMP/HMP-P_kinase_dom"/>
</dbReference>
<reference evidence="4 5" key="1">
    <citation type="submission" date="2023-07" db="EMBL/GenBank/DDBJ databases">
        <title>Genomic Encyclopedia of Type Strains, Phase IV (KMG-IV): sequencing the most valuable type-strain genomes for metagenomic binning, comparative biology and taxonomic classification.</title>
        <authorList>
            <person name="Goeker M."/>
        </authorList>
    </citation>
    <scope>NUCLEOTIDE SEQUENCE [LARGE SCALE GENOMIC DNA]</scope>
    <source>
        <strain evidence="4 5">DSM 102814</strain>
    </source>
</reference>
<evidence type="ECO:0000313" key="5">
    <source>
        <dbReference type="Proteomes" id="UP001257659"/>
    </source>
</evidence>
<comment type="caution">
    <text evidence="4">The sequence shown here is derived from an EMBL/GenBank/DDBJ whole genome shotgun (WGS) entry which is preliminary data.</text>
</comment>
<keyword evidence="5" id="KW-1185">Reference proteome</keyword>
<dbReference type="Pfam" id="PF08543">
    <property type="entry name" value="Phos_pyr_kin"/>
    <property type="match status" value="1"/>
</dbReference>